<dbReference type="RefSeq" id="WP_057638752.1">
    <property type="nucleotide sequence ID" value="NZ_LDJM01000036.1"/>
</dbReference>
<feature type="transmembrane region" description="Helical" evidence="11">
    <location>
        <begin position="46"/>
        <end position="64"/>
    </location>
</feature>
<evidence type="ECO:0000256" key="5">
    <source>
        <dbReference type="ARBA" id="ARBA00022723"/>
    </source>
</evidence>
<organism evidence="13 14">
    <name type="scientific">Stenotrophomonas ginsengisoli</name>
    <dbReference type="NCBI Taxonomy" id="336566"/>
    <lineage>
        <taxon>Bacteria</taxon>
        <taxon>Pseudomonadati</taxon>
        <taxon>Pseudomonadota</taxon>
        <taxon>Gammaproteobacteria</taxon>
        <taxon>Lysobacterales</taxon>
        <taxon>Lysobacteraceae</taxon>
        <taxon>Stenotrophomonas</taxon>
    </lineage>
</organism>
<dbReference type="Proteomes" id="UP000050956">
    <property type="component" value="Unassembled WGS sequence"/>
</dbReference>
<proteinExistence type="predicted"/>
<dbReference type="PATRIC" id="fig|336566.3.peg.2116"/>
<evidence type="ECO:0000313" key="14">
    <source>
        <dbReference type="Proteomes" id="UP000050956"/>
    </source>
</evidence>
<dbReference type="EMBL" id="LDJM01000036">
    <property type="protein sequence ID" value="KRG74905.1"/>
    <property type="molecule type" value="Genomic_DNA"/>
</dbReference>
<feature type="transmembrane region" description="Helical" evidence="11">
    <location>
        <begin position="208"/>
        <end position="232"/>
    </location>
</feature>
<dbReference type="CDD" id="cd07340">
    <property type="entry name" value="M48B_Htpx_like"/>
    <property type="match status" value="1"/>
</dbReference>
<dbReference type="STRING" id="336566.ABB30_13035"/>
<dbReference type="Gene3D" id="3.30.2010.10">
    <property type="entry name" value="Metalloproteases ('zincins'), catalytic domain"/>
    <property type="match status" value="1"/>
</dbReference>
<protein>
    <submittedName>
        <fullName evidence="13">Peptidase M48 Ste24p</fullName>
    </submittedName>
</protein>
<keyword evidence="3" id="KW-0645">Protease</keyword>
<keyword evidence="5" id="KW-0479">Metal-binding</keyword>
<evidence type="ECO:0000313" key="13">
    <source>
        <dbReference type="EMBL" id="KRG74905.1"/>
    </source>
</evidence>
<keyword evidence="8 11" id="KW-1133">Transmembrane helix</keyword>
<feature type="domain" description="Peptidase M48" evidence="12">
    <location>
        <begin position="98"/>
        <end position="315"/>
    </location>
</feature>
<keyword evidence="10 11" id="KW-0472">Membrane</keyword>
<evidence type="ECO:0000256" key="3">
    <source>
        <dbReference type="ARBA" id="ARBA00022670"/>
    </source>
</evidence>
<comment type="cofactor">
    <cofactor evidence="1">
        <name>Zn(2+)</name>
        <dbReference type="ChEBI" id="CHEBI:29105"/>
    </cofactor>
</comment>
<keyword evidence="2" id="KW-1003">Cell membrane</keyword>
<gene>
    <name evidence="13" type="ORF">ABB30_13035</name>
</gene>
<evidence type="ECO:0000256" key="6">
    <source>
        <dbReference type="ARBA" id="ARBA00022801"/>
    </source>
</evidence>
<evidence type="ECO:0000256" key="4">
    <source>
        <dbReference type="ARBA" id="ARBA00022692"/>
    </source>
</evidence>
<dbReference type="AlphaFoldDB" id="A0A0R0CYY5"/>
<dbReference type="Pfam" id="PF01435">
    <property type="entry name" value="Peptidase_M48"/>
    <property type="match status" value="1"/>
</dbReference>
<dbReference type="GO" id="GO:0006508">
    <property type="term" value="P:proteolysis"/>
    <property type="evidence" value="ECO:0007669"/>
    <property type="project" value="UniProtKB-KW"/>
</dbReference>
<evidence type="ECO:0000256" key="9">
    <source>
        <dbReference type="ARBA" id="ARBA00023049"/>
    </source>
</evidence>
<name>A0A0R0CYY5_9GAMM</name>
<accession>A0A0R0CYY5</accession>
<keyword evidence="7" id="KW-0862">Zinc</keyword>
<keyword evidence="4 11" id="KW-0812">Transmembrane</keyword>
<dbReference type="InterPro" id="IPR050083">
    <property type="entry name" value="HtpX_protease"/>
</dbReference>
<dbReference type="GO" id="GO:0004222">
    <property type="term" value="F:metalloendopeptidase activity"/>
    <property type="evidence" value="ECO:0007669"/>
    <property type="project" value="InterPro"/>
</dbReference>
<evidence type="ECO:0000256" key="2">
    <source>
        <dbReference type="ARBA" id="ARBA00022475"/>
    </source>
</evidence>
<sequence length="639" mass="68237">MNFFKYQDQARRATTRLVVLFVLAVLAIVLAVNLAAYPVLGGDLRAQALLSLATVLVISIASWWRIRALRGGGALIAAQMGATLVPTDTTDPLLRRYRNVAEEMAIAAGIPVPMLFVLDQEQGINAFAAGYSPSDAAVAVTRGALQRLNRDELQGVIAHEFSHVLNGDMRLNIHLMGGLFGILMLGVIGRKLLGVAGNSGLARRRGGIGPVAAVLCMGLAAIIIGAVGVFFARLIKAAVSRQREVLADASAVQFTRNNAGLAGALKKIAGLPEGSRLIDRGGAEEVSHMLFGEGFAYRRWFATHPPMVERIARLEPGFTALHLKLLQQRWQQQAPDGLEEDRVLGLGGGSAAAVAAIPARPHPDVLAPQAVSAQVANPGSDDYRQAHQLHEQMPSALLAAARSRQHAAALVLALLLDDRQALRQQQQAIVERIAGRQLSLAMLELWPQCVGLHAGMRLPLAALAFPALRGSPRPQLQQLVQVIDALVQVDGELSLFEYCLARLLRSQVIQALDPAAHVHFGKRRVGAVQNEFSVLLSLMAQAGHPDQPALARQAYAAGLQRVVAGQAMVYQPPADGVRALEAVWPVLDGLEPLAKQLVVESLVAAVAHDGRIRVAEAELLRTVCGVLHCPLPACLQSGN</sequence>
<keyword evidence="14" id="KW-1185">Reference proteome</keyword>
<comment type="caution">
    <text evidence="13">The sequence shown here is derived from an EMBL/GenBank/DDBJ whole genome shotgun (WGS) entry which is preliminary data.</text>
</comment>
<dbReference type="OrthoDB" id="15218at2"/>
<keyword evidence="6" id="KW-0378">Hydrolase</keyword>
<feature type="transmembrane region" description="Helical" evidence="11">
    <location>
        <begin position="171"/>
        <end position="188"/>
    </location>
</feature>
<evidence type="ECO:0000256" key="10">
    <source>
        <dbReference type="ARBA" id="ARBA00023136"/>
    </source>
</evidence>
<keyword evidence="9" id="KW-0482">Metalloprotease</keyword>
<evidence type="ECO:0000256" key="1">
    <source>
        <dbReference type="ARBA" id="ARBA00001947"/>
    </source>
</evidence>
<dbReference type="GO" id="GO:0046872">
    <property type="term" value="F:metal ion binding"/>
    <property type="evidence" value="ECO:0007669"/>
    <property type="project" value="UniProtKB-KW"/>
</dbReference>
<dbReference type="PANTHER" id="PTHR43221">
    <property type="entry name" value="PROTEASE HTPX"/>
    <property type="match status" value="1"/>
</dbReference>
<dbReference type="InterPro" id="IPR001915">
    <property type="entry name" value="Peptidase_M48"/>
</dbReference>
<evidence type="ECO:0000259" key="12">
    <source>
        <dbReference type="Pfam" id="PF01435"/>
    </source>
</evidence>
<evidence type="ECO:0000256" key="7">
    <source>
        <dbReference type="ARBA" id="ARBA00022833"/>
    </source>
</evidence>
<evidence type="ECO:0000256" key="11">
    <source>
        <dbReference type="SAM" id="Phobius"/>
    </source>
</evidence>
<reference evidence="13 14" key="1">
    <citation type="submission" date="2015-05" db="EMBL/GenBank/DDBJ databases">
        <title>Genome sequencing and analysis of members of genus Stenotrophomonas.</title>
        <authorList>
            <person name="Patil P.P."/>
            <person name="Midha S."/>
            <person name="Patil P.B."/>
        </authorList>
    </citation>
    <scope>NUCLEOTIDE SEQUENCE [LARGE SCALE GENOMIC DNA]</scope>
    <source>
        <strain evidence="13 14">DSM 24757</strain>
    </source>
</reference>
<feature type="transmembrane region" description="Helical" evidence="11">
    <location>
        <begin position="17"/>
        <end position="40"/>
    </location>
</feature>
<dbReference type="PANTHER" id="PTHR43221:SF2">
    <property type="entry name" value="PROTEASE HTPX HOMOLOG"/>
    <property type="match status" value="1"/>
</dbReference>
<evidence type="ECO:0000256" key="8">
    <source>
        <dbReference type="ARBA" id="ARBA00022989"/>
    </source>
</evidence>